<dbReference type="PANTHER" id="PTHR33067">
    <property type="entry name" value="RNA-DIRECTED DNA POLYMERASE-RELATED"/>
    <property type="match status" value="1"/>
</dbReference>
<proteinExistence type="predicted"/>
<dbReference type="EMBL" id="BQNB010015343">
    <property type="protein sequence ID" value="GJT38909.1"/>
    <property type="molecule type" value="Genomic_DNA"/>
</dbReference>
<organism evidence="1 2">
    <name type="scientific">Tanacetum coccineum</name>
    <dbReference type="NCBI Taxonomy" id="301880"/>
    <lineage>
        <taxon>Eukaryota</taxon>
        <taxon>Viridiplantae</taxon>
        <taxon>Streptophyta</taxon>
        <taxon>Embryophyta</taxon>
        <taxon>Tracheophyta</taxon>
        <taxon>Spermatophyta</taxon>
        <taxon>Magnoliopsida</taxon>
        <taxon>eudicotyledons</taxon>
        <taxon>Gunneridae</taxon>
        <taxon>Pentapetalae</taxon>
        <taxon>asterids</taxon>
        <taxon>campanulids</taxon>
        <taxon>Asterales</taxon>
        <taxon>Asteraceae</taxon>
        <taxon>Asteroideae</taxon>
        <taxon>Anthemideae</taxon>
        <taxon>Anthemidinae</taxon>
        <taxon>Tanacetum</taxon>
    </lineage>
</organism>
<dbReference type="PANTHER" id="PTHR33067:SF9">
    <property type="entry name" value="RNA-DIRECTED DNA POLYMERASE"/>
    <property type="match status" value="1"/>
</dbReference>
<dbReference type="Proteomes" id="UP001151760">
    <property type="component" value="Unassembled WGS sequence"/>
</dbReference>
<reference evidence="1" key="2">
    <citation type="submission" date="2022-01" db="EMBL/GenBank/DDBJ databases">
        <authorList>
            <person name="Yamashiro T."/>
            <person name="Shiraishi A."/>
            <person name="Satake H."/>
            <person name="Nakayama K."/>
        </authorList>
    </citation>
    <scope>NUCLEOTIDE SEQUENCE</scope>
</reference>
<keyword evidence="2" id="KW-1185">Reference proteome</keyword>
<accession>A0ABQ5DPD0</accession>
<name>A0ABQ5DPD0_9ASTR</name>
<evidence type="ECO:0000313" key="2">
    <source>
        <dbReference type="Proteomes" id="UP001151760"/>
    </source>
</evidence>
<evidence type="ECO:0000313" key="1">
    <source>
        <dbReference type="EMBL" id="GJT38909.1"/>
    </source>
</evidence>
<comment type="caution">
    <text evidence="1">The sequence shown here is derived from an EMBL/GenBank/DDBJ whole genome shotgun (WGS) entry which is preliminary data.</text>
</comment>
<sequence>MKALIFHKMDTEEISDRYVAPCFVNGLEAYNEDDVEPGVVLGRSFMRLTKGIADFGNKTIIIYPELDPLLDSSGEEEKIGDDWDLLLDDLNYGDILDIEGVEILPFEEAEREALAINICRRYSLLEEERPLIETMAYNDKYKKILNRICLDKMKLDGEIKKEDEEAITKVKGEALTEKEDPGAFVILIRLEGNINLNALAATSSDINVMPYRVYKELGREELKNVGVTTIIAKFLILDMPIERDTPIIVGRGFLHTCGSILNIIERIISTLDGLCHQTFREAKTSLDIAESDSDDEEEYAIQRKKFGASTYGPKPAQYLNCNDPMDQSLALQATIGAHDDEAGSSRSKRSRQYETVEEAMLPHWNVLNQMGCGKAIDEMLTIKLCVAGTNEEIFTPEAWTGAFNIDERIYSELCHEFYSTFEFDEVCVAV</sequence>
<gene>
    <name evidence="1" type="ORF">Tco_0938774</name>
</gene>
<reference evidence="1" key="1">
    <citation type="journal article" date="2022" name="Int. J. Mol. Sci.">
        <title>Draft Genome of Tanacetum Coccineum: Genomic Comparison of Closely Related Tanacetum-Family Plants.</title>
        <authorList>
            <person name="Yamashiro T."/>
            <person name="Shiraishi A."/>
            <person name="Nakayama K."/>
            <person name="Satake H."/>
        </authorList>
    </citation>
    <scope>NUCLEOTIDE SEQUENCE</scope>
</reference>
<protein>
    <submittedName>
        <fullName evidence="1">Uncharacterized protein</fullName>
    </submittedName>
</protein>